<dbReference type="InterPro" id="IPR027791">
    <property type="entry name" value="Galactosyl_T_C"/>
</dbReference>
<dbReference type="EMBL" id="CP003221">
    <property type="protein sequence ID" value="EGJ48388.1"/>
    <property type="molecule type" value="Genomic_DNA"/>
</dbReference>
<feature type="domain" description="Glycosyltransferase 2-like" evidence="2">
    <location>
        <begin position="6"/>
        <end position="105"/>
    </location>
</feature>
<evidence type="ECO:0000313" key="4">
    <source>
        <dbReference type="EMBL" id="EGJ48388.1"/>
    </source>
</evidence>
<dbReference type="STRING" id="690850.Desaf_0022"/>
<dbReference type="SUPFAM" id="SSF53448">
    <property type="entry name" value="Nucleotide-diphospho-sugar transferases"/>
    <property type="match status" value="1"/>
</dbReference>
<dbReference type="PANTHER" id="PTHR43685:SF3">
    <property type="entry name" value="SLR2126 PROTEIN"/>
    <property type="match status" value="1"/>
</dbReference>
<gene>
    <name evidence="4" type="ORF">Desaf_0022</name>
</gene>
<protein>
    <submittedName>
        <fullName evidence="4">Glycosyl transferase family 2</fullName>
    </submittedName>
</protein>
<dbReference type="InterPro" id="IPR029044">
    <property type="entry name" value="Nucleotide-diphossugar_trans"/>
</dbReference>
<proteinExistence type="predicted"/>
<dbReference type="GO" id="GO:0016740">
    <property type="term" value="F:transferase activity"/>
    <property type="evidence" value="ECO:0007669"/>
    <property type="project" value="UniProtKB-KW"/>
</dbReference>
<reference evidence="4 5" key="1">
    <citation type="journal article" date="2011" name="J. Bacteriol.">
        <title>Genome sequence of the mercury-methylating and pleomorphic Desulfovibrio africanus Strain Walvis Bay.</title>
        <authorList>
            <person name="Brown S.D."/>
            <person name="Wall J.D."/>
            <person name="Kucken A.M."/>
            <person name="Gilmour C.C."/>
            <person name="Podar M."/>
            <person name="Brandt C.C."/>
            <person name="Teshima H."/>
            <person name="Detter J.C."/>
            <person name="Han C.S."/>
            <person name="Land M.L."/>
            <person name="Lucas S."/>
            <person name="Han J."/>
            <person name="Pennacchio L."/>
            <person name="Nolan M."/>
            <person name="Pitluck S."/>
            <person name="Woyke T."/>
            <person name="Goodwin L."/>
            <person name="Palumbo A.V."/>
            <person name="Elias D.A."/>
        </authorList>
    </citation>
    <scope>NUCLEOTIDE SEQUENCE [LARGE SCALE GENOMIC DNA]</scope>
    <source>
        <strain evidence="4 5">Walvis Bay</strain>
    </source>
</reference>
<dbReference type="KEGG" id="daf:Desaf_0022"/>
<evidence type="ECO:0000259" key="3">
    <source>
        <dbReference type="Pfam" id="PF02709"/>
    </source>
</evidence>
<keyword evidence="1 4" id="KW-0808">Transferase</keyword>
<dbReference type="PANTHER" id="PTHR43685">
    <property type="entry name" value="GLYCOSYLTRANSFERASE"/>
    <property type="match status" value="1"/>
</dbReference>
<dbReference type="Pfam" id="PF02709">
    <property type="entry name" value="Glyco_transf_7C"/>
    <property type="match status" value="1"/>
</dbReference>
<dbReference type="eggNOG" id="COG1215">
    <property type="taxonomic scope" value="Bacteria"/>
</dbReference>
<name>F3YV70_DESAF</name>
<dbReference type="HOGENOM" id="CLU_025996_24_0_7"/>
<evidence type="ECO:0000256" key="1">
    <source>
        <dbReference type="ARBA" id="ARBA00022679"/>
    </source>
</evidence>
<keyword evidence="5" id="KW-1185">Reference proteome</keyword>
<evidence type="ECO:0000313" key="5">
    <source>
        <dbReference type="Proteomes" id="UP000007844"/>
    </source>
</evidence>
<dbReference type="AlphaFoldDB" id="F3YV70"/>
<evidence type="ECO:0000259" key="2">
    <source>
        <dbReference type="Pfam" id="PF00535"/>
    </source>
</evidence>
<dbReference type="InterPro" id="IPR001173">
    <property type="entry name" value="Glyco_trans_2-like"/>
</dbReference>
<dbReference type="Gene3D" id="3.90.550.10">
    <property type="entry name" value="Spore Coat Polysaccharide Biosynthesis Protein SpsA, Chain A"/>
    <property type="match status" value="1"/>
</dbReference>
<dbReference type="InterPro" id="IPR050834">
    <property type="entry name" value="Glycosyltransf_2"/>
</dbReference>
<feature type="domain" description="Galactosyltransferase C-terminal" evidence="3">
    <location>
        <begin position="181"/>
        <end position="228"/>
    </location>
</feature>
<accession>F3YV70</accession>
<dbReference type="Proteomes" id="UP000007844">
    <property type="component" value="Chromosome"/>
</dbReference>
<sequence length="282" mass="31859">MSVDTSVIVTTYNQPDYLNLVLASLVMQSDRHFEVIVADDGSQVDNRAIIDRYVSEFGLIIFHVWHEDCGFRKTVILNKAIAQSKGTKIIFVDGDCILHRHFIREHKRCLVHGVYCIGRTPRLSRKISAKVSEAGILKGSCQRLTPAMLLDSVFGSTRKIEFGCYLGSGPFFSLAARLKKNTTLWGGNCSVLRKDLLAVNGWNEDFIGWGQEDSELGERLQNLGLKPRQVVYRAINFHLWHPKSDQMAGKHERCAMKLEIKKQGIVSCFKGLNQHLPVTIEE</sequence>
<dbReference type="Pfam" id="PF00535">
    <property type="entry name" value="Glycos_transf_2"/>
    <property type="match status" value="1"/>
</dbReference>
<dbReference type="RefSeq" id="WP_014258267.1">
    <property type="nucleotide sequence ID" value="NC_016629.1"/>
</dbReference>
<organism evidence="4 5">
    <name type="scientific">Desulfocurvibacter africanus subsp. africanus str. Walvis Bay</name>
    <dbReference type="NCBI Taxonomy" id="690850"/>
    <lineage>
        <taxon>Bacteria</taxon>
        <taxon>Pseudomonadati</taxon>
        <taxon>Thermodesulfobacteriota</taxon>
        <taxon>Desulfovibrionia</taxon>
        <taxon>Desulfovibrionales</taxon>
        <taxon>Desulfovibrionaceae</taxon>
        <taxon>Desulfocurvibacter</taxon>
    </lineage>
</organism>